<dbReference type="AlphaFoldDB" id="A0A1B0B211"/>
<reference evidence="1" key="2">
    <citation type="submission" date="2020-05" db="UniProtKB">
        <authorList>
            <consortium name="EnsemblMetazoa"/>
        </authorList>
    </citation>
    <scope>IDENTIFICATION</scope>
    <source>
        <strain evidence="1">IAEA</strain>
    </source>
</reference>
<dbReference type="EnsemblMetazoa" id="GPPI016295-RA">
    <property type="protein sequence ID" value="GPPI016295-PA"/>
    <property type="gene ID" value="GPPI016295"/>
</dbReference>
<evidence type="ECO:0000313" key="2">
    <source>
        <dbReference type="Proteomes" id="UP000092460"/>
    </source>
</evidence>
<dbReference type="Proteomes" id="UP000092460">
    <property type="component" value="Unassembled WGS sequence"/>
</dbReference>
<dbReference type="EMBL" id="JXJN01007394">
    <property type="status" value="NOT_ANNOTATED_CDS"/>
    <property type="molecule type" value="Genomic_DNA"/>
</dbReference>
<proteinExistence type="predicted"/>
<evidence type="ECO:0000313" key="1">
    <source>
        <dbReference type="EnsemblMetazoa" id="GPPI016295-PA"/>
    </source>
</evidence>
<keyword evidence="2" id="KW-1185">Reference proteome</keyword>
<reference evidence="2" key="1">
    <citation type="submission" date="2015-01" db="EMBL/GenBank/DDBJ databases">
        <authorList>
            <person name="Aksoy S."/>
            <person name="Warren W."/>
            <person name="Wilson R.K."/>
        </authorList>
    </citation>
    <scope>NUCLEOTIDE SEQUENCE [LARGE SCALE GENOMIC DNA]</scope>
    <source>
        <strain evidence="2">IAEA</strain>
    </source>
</reference>
<accession>A0A1B0B211</accession>
<organism evidence="1 2">
    <name type="scientific">Glossina palpalis gambiensis</name>
    <dbReference type="NCBI Taxonomy" id="67801"/>
    <lineage>
        <taxon>Eukaryota</taxon>
        <taxon>Metazoa</taxon>
        <taxon>Ecdysozoa</taxon>
        <taxon>Arthropoda</taxon>
        <taxon>Hexapoda</taxon>
        <taxon>Insecta</taxon>
        <taxon>Pterygota</taxon>
        <taxon>Neoptera</taxon>
        <taxon>Endopterygota</taxon>
        <taxon>Diptera</taxon>
        <taxon>Brachycera</taxon>
        <taxon>Muscomorpha</taxon>
        <taxon>Hippoboscoidea</taxon>
        <taxon>Glossinidae</taxon>
        <taxon>Glossina</taxon>
    </lineage>
</organism>
<dbReference type="VEuPathDB" id="VectorBase:GPPI016295"/>
<sequence>MQITIPFYMEALRSCILTRTSDIPKYALVAILTNSSVSTTPGIIIPKSKITSAFCKANVRADDTHCAAVSETTPFPIGVEDSLFKDALTAESFMTIYSQIGVGFLKVFMLVLENAAAIRNVAHANY</sequence>
<name>A0A1B0B211_9MUSC</name>
<protein>
    <submittedName>
        <fullName evidence="1">Uncharacterized protein</fullName>
    </submittedName>
</protein>